<dbReference type="Proteomes" id="UP001362999">
    <property type="component" value="Unassembled WGS sequence"/>
</dbReference>
<comment type="similarity">
    <text evidence="2">Belongs to the oligopeptide OPT transporter family.</text>
</comment>
<name>A0AAW0ABC4_9AGAR</name>
<dbReference type="GO" id="GO:0035673">
    <property type="term" value="F:oligopeptide transmembrane transporter activity"/>
    <property type="evidence" value="ECO:0007669"/>
    <property type="project" value="InterPro"/>
</dbReference>
<dbReference type="GO" id="GO:0015031">
    <property type="term" value="P:protein transport"/>
    <property type="evidence" value="ECO:0007669"/>
    <property type="project" value="UniProtKB-KW"/>
</dbReference>
<evidence type="ECO:0000256" key="8">
    <source>
        <dbReference type="ARBA" id="ARBA00023136"/>
    </source>
</evidence>
<reference evidence="10 11" key="1">
    <citation type="journal article" date="2024" name="J Genomics">
        <title>Draft genome sequencing and assembly of Favolaschia claudopus CIRM-BRFM 2984 isolated from oak limbs.</title>
        <authorList>
            <person name="Navarro D."/>
            <person name="Drula E."/>
            <person name="Chaduli D."/>
            <person name="Cazenave R."/>
            <person name="Ahrendt S."/>
            <person name="Wang J."/>
            <person name="Lipzen A."/>
            <person name="Daum C."/>
            <person name="Barry K."/>
            <person name="Grigoriev I.V."/>
            <person name="Favel A."/>
            <person name="Rosso M.N."/>
            <person name="Martin F."/>
        </authorList>
    </citation>
    <scope>NUCLEOTIDE SEQUENCE [LARGE SCALE GENOMIC DNA]</scope>
    <source>
        <strain evidence="10 11">CIRM-BRFM 2984</strain>
    </source>
</reference>
<keyword evidence="4 9" id="KW-0812">Transmembrane</keyword>
<protein>
    <submittedName>
        <fullName evidence="10">OPT oligopeptide transporter protein-domain-containing protein</fullName>
    </submittedName>
</protein>
<keyword evidence="8 9" id="KW-0472">Membrane</keyword>
<comment type="subcellular location">
    <subcellularLocation>
        <location evidence="1">Membrane</location>
        <topology evidence="1">Multi-pass membrane protein</topology>
    </subcellularLocation>
</comment>
<evidence type="ECO:0000256" key="4">
    <source>
        <dbReference type="ARBA" id="ARBA00022692"/>
    </source>
</evidence>
<evidence type="ECO:0000256" key="1">
    <source>
        <dbReference type="ARBA" id="ARBA00004141"/>
    </source>
</evidence>
<dbReference type="EMBL" id="JAWWNJ010000076">
    <property type="protein sequence ID" value="KAK7006129.1"/>
    <property type="molecule type" value="Genomic_DNA"/>
</dbReference>
<keyword evidence="5" id="KW-0571">Peptide transport</keyword>
<dbReference type="AlphaFoldDB" id="A0AAW0ABC4"/>
<organism evidence="10 11">
    <name type="scientific">Favolaschia claudopus</name>
    <dbReference type="NCBI Taxonomy" id="2862362"/>
    <lineage>
        <taxon>Eukaryota</taxon>
        <taxon>Fungi</taxon>
        <taxon>Dikarya</taxon>
        <taxon>Basidiomycota</taxon>
        <taxon>Agaricomycotina</taxon>
        <taxon>Agaricomycetes</taxon>
        <taxon>Agaricomycetidae</taxon>
        <taxon>Agaricales</taxon>
        <taxon>Marasmiineae</taxon>
        <taxon>Mycenaceae</taxon>
        <taxon>Favolaschia</taxon>
    </lineage>
</organism>
<evidence type="ECO:0000313" key="11">
    <source>
        <dbReference type="Proteomes" id="UP001362999"/>
    </source>
</evidence>
<dbReference type="GO" id="GO:0016020">
    <property type="term" value="C:membrane"/>
    <property type="evidence" value="ECO:0007669"/>
    <property type="project" value="UniProtKB-SubCell"/>
</dbReference>
<comment type="caution">
    <text evidence="10">The sequence shown here is derived from an EMBL/GenBank/DDBJ whole genome shotgun (WGS) entry which is preliminary data.</text>
</comment>
<evidence type="ECO:0000256" key="3">
    <source>
        <dbReference type="ARBA" id="ARBA00022448"/>
    </source>
</evidence>
<keyword evidence="11" id="KW-1185">Reference proteome</keyword>
<dbReference type="InterPro" id="IPR004813">
    <property type="entry name" value="OPT"/>
</dbReference>
<evidence type="ECO:0000256" key="7">
    <source>
        <dbReference type="ARBA" id="ARBA00022989"/>
    </source>
</evidence>
<evidence type="ECO:0000313" key="10">
    <source>
        <dbReference type="EMBL" id="KAK7006129.1"/>
    </source>
</evidence>
<keyword evidence="7 9" id="KW-1133">Transmembrane helix</keyword>
<feature type="transmembrane region" description="Helical" evidence="9">
    <location>
        <begin position="102"/>
        <end position="124"/>
    </location>
</feature>
<evidence type="ECO:0000256" key="6">
    <source>
        <dbReference type="ARBA" id="ARBA00022927"/>
    </source>
</evidence>
<gene>
    <name evidence="10" type="ORF">R3P38DRAFT_3214190</name>
</gene>
<sequence length="158" mass="17020">MSSPRSSWSSRSKSYPPPICATLFALVIATAAAISLAMLQAITNQHVALQGVEEMITVYLLPGKDVTNSIFKATAYTGTLAGDLKLGHHTKVPSRMMSTVQLVAAVITCVVVIGVLSFMFANIAGICMPDAPNHFVWVSCHCLPPSRVDYLFEKMPVH</sequence>
<evidence type="ECO:0000256" key="9">
    <source>
        <dbReference type="SAM" id="Phobius"/>
    </source>
</evidence>
<evidence type="ECO:0000256" key="5">
    <source>
        <dbReference type="ARBA" id="ARBA00022856"/>
    </source>
</evidence>
<feature type="transmembrane region" description="Helical" evidence="9">
    <location>
        <begin position="21"/>
        <end position="42"/>
    </location>
</feature>
<dbReference type="PANTHER" id="PTHR22601">
    <property type="entry name" value="ISP4 LIKE PROTEIN"/>
    <property type="match status" value="1"/>
</dbReference>
<dbReference type="Pfam" id="PF03169">
    <property type="entry name" value="OPT"/>
    <property type="match status" value="1"/>
</dbReference>
<keyword evidence="3" id="KW-0813">Transport</keyword>
<keyword evidence="6" id="KW-0653">Protein transport</keyword>
<accession>A0AAW0ABC4</accession>
<dbReference type="InterPro" id="IPR004648">
    <property type="entry name" value="Oligpept_transpt"/>
</dbReference>
<proteinExistence type="inferred from homology"/>
<evidence type="ECO:0000256" key="2">
    <source>
        <dbReference type="ARBA" id="ARBA00008807"/>
    </source>
</evidence>